<evidence type="ECO:0000256" key="2">
    <source>
        <dbReference type="ARBA" id="ARBA00023015"/>
    </source>
</evidence>
<proteinExistence type="inferred from homology"/>
<dbReference type="Pfam" id="PF00126">
    <property type="entry name" value="HTH_1"/>
    <property type="match status" value="1"/>
</dbReference>
<dbReference type="PANTHER" id="PTHR30419">
    <property type="entry name" value="HTH-TYPE TRANSCRIPTIONAL REGULATOR YBHD"/>
    <property type="match status" value="1"/>
</dbReference>
<dbReference type="PROSITE" id="PS50931">
    <property type="entry name" value="HTH_LYSR"/>
    <property type="match status" value="1"/>
</dbReference>
<gene>
    <name evidence="6" type="ORF">OO17_06935</name>
</gene>
<dbReference type="PATRIC" id="fig|1076.23.peg.572"/>
<protein>
    <submittedName>
        <fullName evidence="6">LysR family transcriptional regulator</fullName>
    </submittedName>
</protein>
<dbReference type="Proteomes" id="UP000032515">
    <property type="component" value="Unassembled WGS sequence"/>
</dbReference>
<name>A0A0D7EZE5_RHOPL</name>
<dbReference type="EMBL" id="JXXE01000133">
    <property type="protein sequence ID" value="KIZ46209.1"/>
    <property type="molecule type" value="Genomic_DNA"/>
</dbReference>
<evidence type="ECO:0000313" key="6">
    <source>
        <dbReference type="EMBL" id="KIZ46209.1"/>
    </source>
</evidence>
<dbReference type="AlphaFoldDB" id="A0A0D7EZE5"/>
<dbReference type="InterPro" id="IPR050950">
    <property type="entry name" value="HTH-type_LysR_regulators"/>
</dbReference>
<dbReference type="GO" id="GO:0003677">
    <property type="term" value="F:DNA binding"/>
    <property type="evidence" value="ECO:0007669"/>
    <property type="project" value="UniProtKB-KW"/>
</dbReference>
<keyword evidence="4" id="KW-0804">Transcription</keyword>
<keyword evidence="3" id="KW-0238">DNA-binding</keyword>
<reference evidence="6 7" key="1">
    <citation type="submission" date="2014-11" db="EMBL/GenBank/DDBJ databases">
        <title>Genomics and ecophysiology of heterotrophic nitrogen fixing bacteria isolated from estuarine surface water.</title>
        <authorList>
            <person name="Bentzon-Tilia M."/>
            <person name="Severin I."/>
            <person name="Hansen L.H."/>
            <person name="Riemann L."/>
        </authorList>
    </citation>
    <scope>NUCLEOTIDE SEQUENCE [LARGE SCALE GENOMIC DNA]</scope>
    <source>
        <strain evidence="6 7">BAL398</strain>
    </source>
</reference>
<dbReference type="RefSeq" id="WP_044407687.1">
    <property type="nucleotide sequence ID" value="NZ_JXXE01000133.1"/>
</dbReference>
<evidence type="ECO:0000256" key="1">
    <source>
        <dbReference type="ARBA" id="ARBA00009437"/>
    </source>
</evidence>
<dbReference type="InterPro" id="IPR036388">
    <property type="entry name" value="WH-like_DNA-bd_sf"/>
</dbReference>
<dbReference type="PANTHER" id="PTHR30419:SF8">
    <property type="entry name" value="NITROGEN ASSIMILATION TRANSCRIPTIONAL ACTIVATOR-RELATED"/>
    <property type="match status" value="1"/>
</dbReference>
<comment type="caution">
    <text evidence="6">The sequence shown here is derived from an EMBL/GenBank/DDBJ whole genome shotgun (WGS) entry which is preliminary data.</text>
</comment>
<dbReference type="OrthoDB" id="5297263at2"/>
<keyword evidence="2" id="KW-0805">Transcription regulation</keyword>
<dbReference type="FunFam" id="1.10.10.10:FF:000001">
    <property type="entry name" value="LysR family transcriptional regulator"/>
    <property type="match status" value="1"/>
</dbReference>
<dbReference type="GO" id="GO:0005829">
    <property type="term" value="C:cytosol"/>
    <property type="evidence" value="ECO:0007669"/>
    <property type="project" value="TreeGrafter"/>
</dbReference>
<feature type="domain" description="HTH lysR-type" evidence="5">
    <location>
        <begin position="1"/>
        <end position="58"/>
    </location>
</feature>
<comment type="similarity">
    <text evidence="1">Belongs to the LysR transcriptional regulatory family.</text>
</comment>
<evidence type="ECO:0000256" key="3">
    <source>
        <dbReference type="ARBA" id="ARBA00023125"/>
    </source>
</evidence>
<sequence length="96" mass="11007">MRFLALRYFNEVAKLGSIRKAADRLHVAPSAVSRQIAQLEHELDAVLFERSKMGVQLTSAGEVLARQSNRIFRDLERARTEIDDLRGLRRGEVSLW</sequence>
<dbReference type="SUPFAM" id="SSF46785">
    <property type="entry name" value="Winged helix' DNA-binding domain"/>
    <property type="match status" value="1"/>
</dbReference>
<accession>A0A0D7EZE5</accession>
<dbReference type="Gene3D" id="1.10.10.10">
    <property type="entry name" value="Winged helix-like DNA-binding domain superfamily/Winged helix DNA-binding domain"/>
    <property type="match status" value="1"/>
</dbReference>
<organism evidence="6 7">
    <name type="scientific">Rhodopseudomonas palustris</name>
    <dbReference type="NCBI Taxonomy" id="1076"/>
    <lineage>
        <taxon>Bacteria</taxon>
        <taxon>Pseudomonadati</taxon>
        <taxon>Pseudomonadota</taxon>
        <taxon>Alphaproteobacteria</taxon>
        <taxon>Hyphomicrobiales</taxon>
        <taxon>Nitrobacteraceae</taxon>
        <taxon>Rhodopseudomonas</taxon>
    </lineage>
</organism>
<evidence type="ECO:0000313" key="7">
    <source>
        <dbReference type="Proteomes" id="UP000032515"/>
    </source>
</evidence>
<dbReference type="InterPro" id="IPR036390">
    <property type="entry name" value="WH_DNA-bd_sf"/>
</dbReference>
<dbReference type="PRINTS" id="PR00039">
    <property type="entry name" value="HTHLYSR"/>
</dbReference>
<evidence type="ECO:0000259" key="5">
    <source>
        <dbReference type="PROSITE" id="PS50931"/>
    </source>
</evidence>
<feature type="non-terminal residue" evidence="6">
    <location>
        <position position="96"/>
    </location>
</feature>
<dbReference type="GO" id="GO:0003700">
    <property type="term" value="F:DNA-binding transcription factor activity"/>
    <property type="evidence" value="ECO:0007669"/>
    <property type="project" value="InterPro"/>
</dbReference>
<dbReference type="InterPro" id="IPR000847">
    <property type="entry name" value="LysR_HTH_N"/>
</dbReference>
<evidence type="ECO:0000256" key="4">
    <source>
        <dbReference type="ARBA" id="ARBA00023163"/>
    </source>
</evidence>